<dbReference type="PROSITE" id="PS50102">
    <property type="entry name" value="RRM"/>
    <property type="match status" value="1"/>
</dbReference>
<keyword evidence="2 3" id="KW-0694">RNA-binding</keyword>
<organism evidence="6 7">
    <name type="scientific">Salvelinus namaycush</name>
    <name type="common">Lake trout</name>
    <name type="synonym">Salmo namaycush</name>
    <dbReference type="NCBI Taxonomy" id="8040"/>
    <lineage>
        <taxon>Eukaryota</taxon>
        <taxon>Metazoa</taxon>
        <taxon>Chordata</taxon>
        <taxon>Craniata</taxon>
        <taxon>Vertebrata</taxon>
        <taxon>Euteleostomi</taxon>
        <taxon>Actinopterygii</taxon>
        <taxon>Neopterygii</taxon>
        <taxon>Teleostei</taxon>
        <taxon>Protacanthopterygii</taxon>
        <taxon>Salmoniformes</taxon>
        <taxon>Salmonidae</taxon>
        <taxon>Salmoninae</taxon>
        <taxon>Salvelinus</taxon>
    </lineage>
</organism>
<dbReference type="InterPro" id="IPR000504">
    <property type="entry name" value="RRM_dom"/>
</dbReference>
<feature type="region of interest" description="Disordered" evidence="4">
    <location>
        <begin position="228"/>
        <end position="381"/>
    </location>
</feature>
<evidence type="ECO:0000313" key="7">
    <source>
        <dbReference type="RefSeq" id="XP_038832786.1"/>
    </source>
</evidence>
<feature type="domain" description="RRM" evidence="5">
    <location>
        <begin position="507"/>
        <end position="580"/>
    </location>
</feature>
<evidence type="ECO:0000256" key="3">
    <source>
        <dbReference type="PROSITE-ProRule" id="PRU00176"/>
    </source>
</evidence>
<evidence type="ECO:0000259" key="5">
    <source>
        <dbReference type="PROSITE" id="PS50102"/>
    </source>
</evidence>
<sequence>MAVVIHLQGLRITAGSDDVRDFFTGLKIPDGGVHIIGGEREEAFIIFASDEDARRAMTRSEGSIKGSPVRLRLSSKSEMQAVLKQSIKPEVTKKRPYKEGFRRPEREGRNEEPGRKELVKMGSRSVSYSNVRSQARKPSSKPSRQDALYLLMQGMPFTTTEENVRDFFHGLLVEDIIMMRNDRGQPNVKGIVKFGSRLDAREGLKRNRDYFGTMFAELDACSEEQWFKAGGGREPGKDSSGTFRRGPSSAHSERSPPGRAPGRDSSGKFRRGPSSAHTERSPPGRTPGRDSSGTFRRGPSSAHTKRSTPDRAPGRDSSGKFRRGPSSAHTERSTPDRAPGRDSSGKFRRGPSSAHTERSPPGRARSFSPVAYGSTKSSSPPNDEFCVLVENLPYLVEKKDIREIFQHADLKYDQILHLLDKYGSETRSVFVLFNSLRDYGAALTLHKKTFFKRCVYISPISKEKMVAMLESGGNPVDGTPPSKRSYSRSQERLPRETEKDVYESEKICLYVRNLPFDVRKVEIVDFFLGFRISEEAVVLLLDHRGNGLGEALVIFQTEEEAMRAQSLNGQGFLGTNLILKCISLAQMHEFGVGEPAVKEQKMERSSERYLARNSEAMSHLYTDYRVNPDIGHLPMNDLQAHIPGGSGLRLDSQMMESPVLLDNWGNGSAHRHGGYGPSAPQQFDGPTCLKLVNLPSTIRIDEIYDFCYGYSVIPGSVSLQYDNKGIPKGSATVVFGSRLEALTAVEELSERPIGNRKVKLVFV</sequence>
<feature type="compositionally biased region" description="Basic and acidic residues" evidence="4">
    <location>
        <begin position="307"/>
        <end position="319"/>
    </location>
</feature>
<feature type="compositionally biased region" description="Polar residues" evidence="4">
    <location>
        <begin position="124"/>
        <end position="133"/>
    </location>
</feature>
<keyword evidence="6" id="KW-1185">Reference proteome</keyword>
<dbReference type="InterPro" id="IPR035979">
    <property type="entry name" value="RBD_domain_sf"/>
</dbReference>
<dbReference type="AlphaFoldDB" id="A0A8U0TYT1"/>
<dbReference type="KEGG" id="snh:120031214"/>
<protein>
    <submittedName>
        <fullName evidence="7">Uncharacterized protein C8orf88 homolog isoform X1</fullName>
    </submittedName>
</protein>
<feature type="compositionally biased region" description="Basic and acidic residues" evidence="4">
    <location>
        <begin position="90"/>
        <end position="119"/>
    </location>
</feature>
<evidence type="ECO:0000256" key="2">
    <source>
        <dbReference type="ARBA" id="ARBA00022884"/>
    </source>
</evidence>
<evidence type="ECO:0000313" key="6">
    <source>
        <dbReference type="Proteomes" id="UP000808372"/>
    </source>
</evidence>
<dbReference type="Pfam" id="PF00076">
    <property type="entry name" value="RRM_1"/>
    <property type="match status" value="2"/>
</dbReference>
<dbReference type="InterPro" id="IPR012677">
    <property type="entry name" value="Nucleotide-bd_a/b_plait_sf"/>
</dbReference>
<evidence type="ECO:0000256" key="1">
    <source>
        <dbReference type="ARBA" id="ARBA00022737"/>
    </source>
</evidence>
<dbReference type="SMART" id="SM00360">
    <property type="entry name" value="RRM"/>
    <property type="match status" value="5"/>
</dbReference>
<feature type="compositionally biased region" description="Basic and acidic residues" evidence="4">
    <location>
        <begin position="329"/>
        <end position="345"/>
    </location>
</feature>
<reference evidence="7" key="1">
    <citation type="submission" date="2025-08" db="UniProtKB">
        <authorList>
            <consortium name="RefSeq"/>
        </authorList>
    </citation>
    <scope>IDENTIFICATION</scope>
    <source>
        <tissue evidence="7">White muscle</tissue>
    </source>
</reference>
<gene>
    <name evidence="7" type="primary">gra</name>
</gene>
<dbReference type="RefSeq" id="XP_038832786.1">
    <property type="nucleotide sequence ID" value="XM_038976858.1"/>
</dbReference>
<name>A0A8U0TYT1_SALNM</name>
<accession>A0A8U0TYT1</accession>
<feature type="region of interest" description="Disordered" evidence="4">
    <location>
        <begin position="86"/>
        <end position="144"/>
    </location>
</feature>
<dbReference type="CTD" id="561889"/>
<dbReference type="Proteomes" id="UP000808372">
    <property type="component" value="Chromosome 37"/>
</dbReference>
<dbReference type="PANTHER" id="PTHR13976">
    <property type="entry name" value="HETEROGENEOUS NUCLEAR RIBONUCLEOPROTEIN-RELATED"/>
    <property type="match status" value="1"/>
</dbReference>
<dbReference type="InterPro" id="IPR050666">
    <property type="entry name" value="ESRP"/>
</dbReference>
<dbReference type="GO" id="GO:0003723">
    <property type="term" value="F:RNA binding"/>
    <property type="evidence" value="ECO:0007669"/>
    <property type="project" value="UniProtKB-UniRule"/>
</dbReference>
<dbReference type="OrthoDB" id="2588702at2759"/>
<dbReference type="SUPFAM" id="SSF54928">
    <property type="entry name" value="RNA-binding domain, RBD"/>
    <property type="match status" value="4"/>
</dbReference>
<proteinExistence type="predicted"/>
<feature type="region of interest" description="Disordered" evidence="4">
    <location>
        <begin position="471"/>
        <end position="497"/>
    </location>
</feature>
<dbReference type="GeneID" id="120031214"/>
<evidence type="ECO:0000256" key="4">
    <source>
        <dbReference type="SAM" id="MobiDB-lite"/>
    </source>
</evidence>
<feature type="compositionally biased region" description="Basic and acidic residues" evidence="4">
    <location>
        <begin position="251"/>
        <end position="267"/>
    </location>
</feature>
<dbReference type="Gene3D" id="3.30.70.330">
    <property type="match status" value="5"/>
</dbReference>
<keyword evidence="1" id="KW-0677">Repeat</keyword>